<evidence type="ECO:0000256" key="2">
    <source>
        <dbReference type="SAM" id="Phobius"/>
    </source>
</evidence>
<comment type="caution">
    <text evidence="4">The sequence shown here is derived from an EMBL/GenBank/DDBJ whole genome shotgun (WGS) entry which is preliminary data.</text>
</comment>
<evidence type="ECO:0000313" key="4">
    <source>
        <dbReference type="EMBL" id="RFA14279.1"/>
    </source>
</evidence>
<gene>
    <name evidence="4" type="ORF">B7R21_06755</name>
</gene>
<feature type="domain" description="Thioredoxin-like fold" evidence="3">
    <location>
        <begin position="118"/>
        <end position="276"/>
    </location>
</feature>
<feature type="region of interest" description="Disordered" evidence="1">
    <location>
        <begin position="1"/>
        <end position="38"/>
    </location>
</feature>
<dbReference type="Proteomes" id="UP000256709">
    <property type="component" value="Unassembled WGS sequence"/>
</dbReference>
<dbReference type="InterPro" id="IPR012336">
    <property type="entry name" value="Thioredoxin-like_fold"/>
</dbReference>
<evidence type="ECO:0000313" key="5">
    <source>
        <dbReference type="Proteomes" id="UP000256709"/>
    </source>
</evidence>
<name>A0A3E0VXS4_9MICO</name>
<organism evidence="4 5">
    <name type="scientific">Subtercola boreus</name>
    <dbReference type="NCBI Taxonomy" id="120213"/>
    <lineage>
        <taxon>Bacteria</taxon>
        <taxon>Bacillati</taxon>
        <taxon>Actinomycetota</taxon>
        <taxon>Actinomycetes</taxon>
        <taxon>Micrococcales</taxon>
        <taxon>Microbacteriaceae</taxon>
        <taxon>Subtercola</taxon>
    </lineage>
</organism>
<protein>
    <recommendedName>
        <fullName evidence="3">Thioredoxin-like fold domain-containing protein</fullName>
    </recommendedName>
</protein>
<keyword evidence="2" id="KW-0472">Membrane</keyword>
<dbReference type="OrthoDB" id="117402at2"/>
<dbReference type="InterPro" id="IPR036249">
    <property type="entry name" value="Thioredoxin-like_sf"/>
</dbReference>
<dbReference type="AlphaFoldDB" id="A0A3E0VXS4"/>
<sequence>MPAKSFDQELRGLPKKERQALQREMSRLQREEDRKRQKRNRIIRRTSLVTLGVAVLAVAGLVIVNTVRAGLIGPANMASDGILFTGDGTTITPSTTAALDVGASPAAASFDPSNGVLSVDLYVDYASPDAATFETTNGSTIQGWVTKGYATLSIHPVALVSFDSNSQSMRTANTIACVADQAPSSVLAVHNALVADAAVIAGAGLSTSDLVTLVTKAGVTSPEVSRCITSGGFDNWVVDASNRAKANIPNSDVANLTASPTVVLDGTVYTGSVSDATAFETFVTATYQAAVPESTATPTPTPTPVPTP</sequence>
<keyword evidence="2" id="KW-1133">Transmembrane helix</keyword>
<dbReference type="RefSeq" id="WP_116282478.1">
    <property type="nucleotide sequence ID" value="NZ_NBXA01000014.1"/>
</dbReference>
<dbReference type="SUPFAM" id="SSF52833">
    <property type="entry name" value="Thioredoxin-like"/>
    <property type="match status" value="1"/>
</dbReference>
<proteinExistence type="predicted"/>
<accession>A0A3E0VXS4</accession>
<feature type="transmembrane region" description="Helical" evidence="2">
    <location>
        <begin position="42"/>
        <end position="64"/>
    </location>
</feature>
<dbReference type="Gene3D" id="3.40.30.10">
    <property type="entry name" value="Glutaredoxin"/>
    <property type="match status" value="1"/>
</dbReference>
<feature type="compositionally biased region" description="Basic and acidic residues" evidence="1">
    <location>
        <begin position="1"/>
        <end position="35"/>
    </location>
</feature>
<dbReference type="Pfam" id="PF13462">
    <property type="entry name" value="Thioredoxin_4"/>
    <property type="match status" value="1"/>
</dbReference>
<reference evidence="4 5" key="1">
    <citation type="submission" date="2017-04" db="EMBL/GenBank/DDBJ databases">
        <title>Comparative genome analysis of Subtercola boreus.</title>
        <authorList>
            <person name="Cho Y.-J."/>
            <person name="Cho A."/>
            <person name="Kim O.-S."/>
            <person name="Lee J.-I."/>
        </authorList>
    </citation>
    <scope>NUCLEOTIDE SEQUENCE [LARGE SCALE GENOMIC DNA]</scope>
    <source>
        <strain evidence="4 5">P27444</strain>
    </source>
</reference>
<keyword evidence="2" id="KW-0812">Transmembrane</keyword>
<evidence type="ECO:0000259" key="3">
    <source>
        <dbReference type="Pfam" id="PF13462"/>
    </source>
</evidence>
<dbReference type="EMBL" id="NBXA01000014">
    <property type="protein sequence ID" value="RFA14279.1"/>
    <property type="molecule type" value="Genomic_DNA"/>
</dbReference>
<evidence type="ECO:0000256" key="1">
    <source>
        <dbReference type="SAM" id="MobiDB-lite"/>
    </source>
</evidence>